<dbReference type="Proteomes" id="UP000276029">
    <property type="component" value="Unassembled WGS sequence"/>
</dbReference>
<dbReference type="InterPro" id="IPR018723">
    <property type="entry name" value="DUF2254_membrane"/>
</dbReference>
<feature type="transmembrane region" description="Helical" evidence="1">
    <location>
        <begin position="60"/>
        <end position="82"/>
    </location>
</feature>
<sequence length="414" mass="45122">MNRWQWAFRLLTRRMWFRAALFCVFAILLALASALLGHLIPYQFASKVGAQSVDNILNVLATSMLAVTTFSLTAMVSAYSGATSNITPRAVQLLVDDSTAQNALATFLGSFLFAIVGIIALSTGLYGESGRVILFGGTILIIAIIVVTFLRWIEHITRFGRVNDTIHRVESAAMKAALAMGTSPRFGPRQRREVPDDASRIHHDCIGRITHIDIPALHEVAQDLDGEIVLSALPGTMVDPSRMLAWTKARIDDELVKRLRSAFTIAHDRAFDNDPRFGLVVLSEIASRALSPAVNDPGTAISVIEAGTRVLTAMLTHEPDEDEAPTEDVVVPAFAFPDLLEDLYRPIARDGAGLLEVSIRLQKSLAALATTAPQGASDCAAMARNALDRALKAMSNETDRETITQIHLRYWPAP</sequence>
<dbReference type="RefSeq" id="WP_243445552.1">
    <property type="nucleotide sequence ID" value="NZ_AP018711.1"/>
</dbReference>
<evidence type="ECO:0000313" key="2">
    <source>
        <dbReference type="EMBL" id="BBE33336.1"/>
    </source>
</evidence>
<evidence type="ECO:0000313" key="5">
    <source>
        <dbReference type="Proteomes" id="UP000276029"/>
    </source>
</evidence>
<dbReference type="AlphaFoldDB" id="A0AAD1D3W9"/>
<reference evidence="2 4" key="1">
    <citation type="submission" date="2018-06" db="EMBL/GenBank/DDBJ databases">
        <title>Complete Genome Sequence of the Microcystin-Degrading Bacterium Sphingosinicella microcystinivorans Strain B-9.</title>
        <authorList>
            <person name="Jin H."/>
            <person name="Nishizawa T."/>
            <person name="Guo Y."/>
            <person name="Nishizawa A."/>
            <person name="Park H."/>
            <person name="Kato H."/>
            <person name="Tsuji K."/>
            <person name="Harada K."/>
        </authorList>
    </citation>
    <scope>NUCLEOTIDE SEQUENCE [LARGE SCALE GENOMIC DNA]</scope>
    <source>
        <strain evidence="2 4">B9</strain>
    </source>
</reference>
<keyword evidence="5" id="KW-1185">Reference proteome</keyword>
<feature type="transmembrane region" description="Helical" evidence="1">
    <location>
        <begin position="103"/>
        <end position="126"/>
    </location>
</feature>
<feature type="transmembrane region" description="Helical" evidence="1">
    <location>
        <begin position="132"/>
        <end position="153"/>
    </location>
</feature>
<organism evidence="2 4">
    <name type="scientific">Sphingosinicella microcystinivorans</name>
    <dbReference type="NCBI Taxonomy" id="335406"/>
    <lineage>
        <taxon>Bacteria</taxon>
        <taxon>Pseudomonadati</taxon>
        <taxon>Pseudomonadota</taxon>
        <taxon>Alphaproteobacteria</taxon>
        <taxon>Sphingomonadales</taxon>
        <taxon>Sphingosinicellaceae</taxon>
        <taxon>Sphingosinicella</taxon>
    </lineage>
</organism>
<keyword evidence="1" id="KW-0472">Membrane</keyword>
<dbReference type="EMBL" id="AP018711">
    <property type="protein sequence ID" value="BBE33336.1"/>
    <property type="molecule type" value="Genomic_DNA"/>
</dbReference>
<reference evidence="3 5" key="2">
    <citation type="submission" date="2018-10" db="EMBL/GenBank/DDBJ databases">
        <title>Genomic Encyclopedia of Type Strains, Phase IV (KMG-IV): sequencing the most valuable type-strain genomes for metagenomic binning, comparative biology and taxonomic classification.</title>
        <authorList>
            <person name="Goeker M."/>
        </authorList>
    </citation>
    <scope>NUCLEOTIDE SEQUENCE [LARGE SCALE GENOMIC DNA]</scope>
    <source>
        <strain evidence="3 5">DSM 19791</strain>
    </source>
</reference>
<name>A0AAD1D3W9_SPHMI</name>
<keyword evidence="1" id="KW-0812">Transmembrane</keyword>
<dbReference type="KEGG" id="smic:SmB9_09940"/>
<dbReference type="Proteomes" id="UP000275727">
    <property type="component" value="Chromosome"/>
</dbReference>
<dbReference type="Pfam" id="PF10011">
    <property type="entry name" value="DUF2254"/>
    <property type="match status" value="1"/>
</dbReference>
<proteinExistence type="predicted"/>
<evidence type="ECO:0000256" key="1">
    <source>
        <dbReference type="SAM" id="Phobius"/>
    </source>
</evidence>
<gene>
    <name evidence="3" type="ORF">DFR51_3606</name>
    <name evidence="2" type="ORF">SmB9_09940</name>
</gene>
<protein>
    <submittedName>
        <fullName evidence="3">Membrane protein</fullName>
    </submittedName>
</protein>
<evidence type="ECO:0000313" key="4">
    <source>
        <dbReference type="Proteomes" id="UP000275727"/>
    </source>
</evidence>
<dbReference type="EMBL" id="RBWX01000012">
    <property type="protein sequence ID" value="RKS85006.1"/>
    <property type="molecule type" value="Genomic_DNA"/>
</dbReference>
<keyword evidence="1" id="KW-1133">Transmembrane helix</keyword>
<accession>A0AAD1D3W9</accession>
<evidence type="ECO:0000313" key="3">
    <source>
        <dbReference type="EMBL" id="RKS85006.1"/>
    </source>
</evidence>